<dbReference type="EMBL" id="SNRY01009560">
    <property type="protein sequence ID" value="KAA6306892.1"/>
    <property type="molecule type" value="Genomic_DNA"/>
</dbReference>
<feature type="non-terminal residue" evidence="1">
    <location>
        <position position="34"/>
    </location>
</feature>
<organism evidence="1">
    <name type="scientific">termite gut metagenome</name>
    <dbReference type="NCBI Taxonomy" id="433724"/>
    <lineage>
        <taxon>unclassified sequences</taxon>
        <taxon>metagenomes</taxon>
        <taxon>organismal metagenomes</taxon>
    </lineage>
</organism>
<dbReference type="AlphaFoldDB" id="A0A5J4PC37"/>
<accession>A0A5J4PC37</accession>
<reference evidence="1" key="1">
    <citation type="submission" date="2019-03" db="EMBL/GenBank/DDBJ databases">
        <title>Single cell metagenomics reveals metabolic interactions within the superorganism composed of flagellate Streblomastix strix and complex community of Bacteroidetes bacteria on its surface.</title>
        <authorList>
            <person name="Treitli S.C."/>
            <person name="Kolisko M."/>
            <person name="Husnik F."/>
            <person name="Keeling P."/>
            <person name="Hampl V."/>
        </authorList>
    </citation>
    <scope>NUCLEOTIDE SEQUENCE</scope>
    <source>
        <strain evidence="1">STM</strain>
    </source>
</reference>
<comment type="caution">
    <text evidence="1">The sequence shown here is derived from an EMBL/GenBank/DDBJ whole genome shotgun (WGS) entry which is preliminary data.</text>
</comment>
<evidence type="ECO:0000313" key="1">
    <source>
        <dbReference type="EMBL" id="KAA6306892.1"/>
    </source>
</evidence>
<name>A0A5J4PC37_9ZZZZ</name>
<gene>
    <name evidence="1" type="ORF">EZS27_041445</name>
</gene>
<proteinExistence type="predicted"/>
<sequence>MRSNMYFYGKNAMIHINFKEEDVQLLAAGRYTQP</sequence>
<protein>
    <submittedName>
        <fullName evidence="1">Uncharacterized protein</fullName>
    </submittedName>
</protein>